<dbReference type="InterPro" id="IPR011256">
    <property type="entry name" value="Reg_factor_effector_dom_sf"/>
</dbReference>
<comment type="caution">
    <text evidence="6">The sequence shown here is derived from an EMBL/GenBank/DDBJ whole genome shotgun (WGS) entry which is preliminary data.</text>
</comment>
<dbReference type="SUPFAM" id="SSF46955">
    <property type="entry name" value="Putative DNA-binding domain"/>
    <property type="match status" value="1"/>
</dbReference>
<dbReference type="SMART" id="SM00871">
    <property type="entry name" value="AraC_E_bind"/>
    <property type="match status" value="1"/>
</dbReference>
<sequence length="275" mass="31934">MKELFTIGEVSKLFGVKVPTLRYYDEIGLLKPEYVEEATKYRYYSTQQFERLNLIKYLRALNMPLERISDFFELREIGAMTELLRMQQEESAAQRERLERIERKIARRLQGIEDALSVPLDTIEEVRLGRRQAVYMRKDYETGDDIEHLVTELRVRYGLEENIFLGKIGISLSAGDIRAGRYDRYAGIFMLLETEDPPFTASMSFAAGPWLRIRFRGTHREAAAYYAQLNIHMQTHGYELIGSSVETTLIDYGLTNDPDKFVTEILLPVTPPPSR</sequence>
<dbReference type="InterPro" id="IPR009061">
    <property type="entry name" value="DNA-bd_dom_put_sf"/>
</dbReference>
<dbReference type="InterPro" id="IPR029442">
    <property type="entry name" value="GyrI-like"/>
</dbReference>
<dbReference type="Pfam" id="PF06445">
    <property type="entry name" value="GyrI-like"/>
    <property type="match status" value="1"/>
</dbReference>
<organism evidence="6 7">
    <name type="scientific">Saccharibacillus alkalitolerans</name>
    <dbReference type="NCBI Taxonomy" id="2705290"/>
    <lineage>
        <taxon>Bacteria</taxon>
        <taxon>Bacillati</taxon>
        <taxon>Bacillota</taxon>
        <taxon>Bacilli</taxon>
        <taxon>Bacillales</taxon>
        <taxon>Paenibacillaceae</taxon>
        <taxon>Saccharibacillus</taxon>
    </lineage>
</organism>
<dbReference type="InterPro" id="IPR000551">
    <property type="entry name" value="MerR-type_HTH_dom"/>
</dbReference>
<evidence type="ECO:0000256" key="1">
    <source>
        <dbReference type="ARBA" id="ARBA00022491"/>
    </source>
</evidence>
<dbReference type="Gene3D" id="3.20.80.10">
    <property type="entry name" value="Regulatory factor, effector binding domain"/>
    <property type="match status" value="1"/>
</dbReference>
<keyword evidence="3" id="KW-0238">DNA-binding</keyword>
<evidence type="ECO:0000256" key="3">
    <source>
        <dbReference type="ARBA" id="ARBA00023125"/>
    </source>
</evidence>
<proteinExistence type="predicted"/>
<reference evidence="6 7" key="1">
    <citation type="submission" date="2020-01" db="EMBL/GenBank/DDBJ databases">
        <title>Polyphasic characterisation and genomic insights into a novel alkali tolerant bacterium VR-M41.</title>
        <authorList>
            <person name="Vemuluri V.R."/>
        </authorList>
    </citation>
    <scope>NUCLEOTIDE SEQUENCE [LARGE SCALE GENOMIC DNA]</scope>
    <source>
        <strain evidence="6 7">VR-M41</strain>
    </source>
</reference>
<dbReference type="Proteomes" id="UP000800303">
    <property type="component" value="Unassembled WGS sequence"/>
</dbReference>
<keyword evidence="7" id="KW-1185">Reference proteome</keyword>
<keyword evidence="4" id="KW-0804">Transcription</keyword>
<dbReference type="PANTHER" id="PTHR30204">
    <property type="entry name" value="REDOX-CYCLING DRUG-SENSING TRANSCRIPTIONAL ACTIVATOR SOXR"/>
    <property type="match status" value="1"/>
</dbReference>
<dbReference type="Gene3D" id="1.10.1660.10">
    <property type="match status" value="1"/>
</dbReference>
<evidence type="ECO:0000313" key="6">
    <source>
        <dbReference type="EMBL" id="NGZ73931.1"/>
    </source>
</evidence>
<dbReference type="CDD" id="cd01107">
    <property type="entry name" value="HTH_BmrR"/>
    <property type="match status" value="1"/>
</dbReference>
<evidence type="ECO:0000256" key="2">
    <source>
        <dbReference type="ARBA" id="ARBA00023015"/>
    </source>
</evidence>
<dbReference type="InterPro" id="IPR047057">
    <property type="entry name" value="MerR_fam"/>
</dbReference>
<evidence type="ECO:0000259" key="5">
    <source>
        <dbReference type="PROSITE" id="PS50937"/>
    </source>
</evidence>
<dbReference type="Pfam" id="PF13411">
    <property type="entry name" value="MerR_1"/>
    <property type="match status" value="1"/>
</dbReference>
<gene>
    <name evidence="6" type="ORF">GYN08_01295</name>
</gene>
<keyword evidence="1" id="KW-0678">Repressor</keyword>
<name>A0ABX0F405_9BACL</name>
<dbReference type="SUPFAM" id="SSF55136">
    <property type="entry name" value="Probable bacterial effector-binding domain"/>
    <property type="match status" value="1"/>
</dbReference>
<dbReference type="SMART" id="SM00422">
    <property type="entry name" value="HTH_MERR"/>
    <property type="match status" value="1"/>
</dbReference>
<evidence type="ECO:0000256" key="4">
    <source>
        <dbReference type="ARBA" id="ARBA00023163"/>
    </source>
</evidence>
<keyword evidence="2" id="KW-0805">Transcription regulation</keyword>
<dbReference type="RefSeq" id="WP_166271750.1">
    <property type="nucleotide sequence ID" value="NZ_JAAFGS010000001.1"/>
</dbReference>
<dbReference type="PANTHER" id="PTHR30204:SF69">
    <property type="entry name" value="MERR-FAMILY TRANSCRIPTIONAL REGULATOR"/>
    <property type="match status" value="1"/>
</dbReference>
<dbReference type="InterPro" id="IPR010499">
    <property type="entry name" value="AraC_E-bd"/>
</dbReference>
<protein>
    <submittedName>
        <fullName evidence="6">MerR family transcriptional regulator</fullName>
    </submittedName>
</protein>
<evidence type="ECO:0000313" key="7">
    <source>
        <dbReference type="Proteomes" id="UP000800303"/>
    </source>
</evidence>
<feature type="domain" description="HTH merR-type" evidence="5">
    <location>
        <begin position="4"/>
        <end position="74"/>
    </location>
</feature>
<dbReference type="PROSITE" id="PS50937">
    <property type="entry name" value="HTH_MERR_2"/>
    <property type="match status" value="1"/>
</dbReference>
<dbReference type="EMBL" id="JAAFGS010000001">
    <property type="protein sequence ID" value="NGZ73931.1"/>
    <property type="molecule type" value="Genomic_DNA"/>
</dbReference>
<accession>A0ABX0F405</accession>